<name>A0A1H6ZM47_9BACT</name>
<accession>A0A1H6ZM47</accession>
<protein>
    <recommendedName>
        <fullName evidence="3">Histidine kinase-, DNA gyrase B-, and HSP90-like ATPase</fullName>
    </recommendedName>
</protein>
<evidence type="ECO:0000313" key="1">
    <source>
        <dbReference type="EMBL" id="SEJ54499.1"/>
    </source>
</evidence>
<dbReference type="EMBL" id="FNXY01000009">
    <property type="protein sequence ID" value="SEJ54499.1"/>
    <property type="molecule type" value="Genomic_DNA"/>
</dbReference>
<dbReference type="STRING" id="408657.SAMN04487995_5204"/>
<dbReference type="OrthoDB" id="2041081at2"/>
<dbReference type="Gene3D" id="3.30.565.10">
    <property type="entry name" value="Histidine kinase-like ATPase, C-terminal domain"/>
    <property type="match status" value="1"/>
</dbReference>
<gene>
    <name evidence="1" type="ORF">SAMN04487995_5204</name>
</gene>
<evidence type="ECO:0008006" key="3">
    <source>
        <dbReference type="Google" id="ProtNLM"/>
    </source>
</evidence>
<sequence length="658" mass="77462">MQIDIRGKIHEKRLAFNNTLLPVYEAIVNSIQAIEEDSATETGIIQIDIIRSAQKEIDFGKTDILPEIVDFQIKDNGIGFNEKNYESFNFAHSTYKFSKGGKGIGRFTWLRAFGKAEIESRYFENDIWHLRQFNFEPTKTGIEKHKLEEVNGKAERYTTVKLKGLKEEYKKWCNNHAEDIALKIIEHCFIYFLNKECPRIVINDFGKKIIVNDLFNLFTKGQVKTTQISIRENIFKLNLVKLYSNKLDNKIHYCANTREVLDDKISIDIPELDNFLVDSEGKPFSIAIYVEGDFLNQNVNDERTAISFSKGEIEFPDQTTQEELRNAITEKIYSEFTEQIEELSFTRIAKVKEFVNHHPRYKQLLKYKSNELKRIPSTLSDEKMELELFKIQQSLELDVKKEASAVLKFIDNEEHREKFNQNHQELYLKIIEVGNSKLSEYVIHRKLVLDLFQKLLNEKATEKAVHNLIFPLQTLSDEIGFEDHNLWMIDDKLSYHKYLASDKKFKKIDPVNSSSNERPDIIVFNRPFAFSNDNKPYESIVLIEFKRPMRDDYSDDENPIQQINRYAREIIEGETKDKHEREFDFRKNTPIYAYIICDLTKKIKAYAKDSGFRPLPSGDGFFFFNENYNMYVEIMSFDKILNDSRERNRVLFEKLNIS</sequence>
<dbReference type="RefSeq" id="WP_090340157.1">
    <property type="nucleotide sequence ID" value="NZ_FNXY01000009.1"/>
</dbReference>
<dbReference type="AlphaFoldDB" id="A0A1H6ZM47"/>
<dbReference type="Proteomes" id="UP000199532">
    <property type="component" value="Unassembled WGS sequence"/>
</dbReference>
<dbReference type="InterPro" id="IPR036890">
    <property type="entry name" value="HATPase_C_sf"/>
</dbReference>
<keyword evidence="2" id="KW-1185">Reference proteome</keyword>
<proteinExistence type="predicted"/>
<reference evidence="1 2" key="1">
    <citation type="submission" date="2016-10" db="EMBL/GenBank/DDBJ databases">
        <authorList>
            <person name="de Groot N.N."/>
        </authorList>
    </citation>
    <scope>NUCLEOTIDE SEQUENCE [LARGE SCALE GENOMIC DNA]</scope>
    <source>
        <strain evidence="1 2">DSM 19938</strain>
    </source>
</reference>
<dbReference type="SUPFAM" id="SSF55874">
    <property type="entry name" value="ATPase domain of HSP90 chaperone/DNA topoisomerase II/histidine kinase"/>
    <property type="match status" value="1"/>
</dbReference>
<organism evidence="1 2">
    <name type="scientific">Dyadobacter koreensis</name>
    <dbReference type="NCBI Taxonomy" id="408657"/>
    <lineage>
        <taxon>Bacteria</taxon>
        <taxon>Pseudomonadati</taxon>
        <taxon>Bacteroidota</taxon>
        <taxon>Cytophagia</taxon>
        <taxon>Cytophagales</taxon>
        <taxon>Spirosomataceae</taxon>
        <taxon>Dyadobacter</taxon>
    </lineage>
</organism>
<evidence type="ECO:0000313" key="2">
    <source>
        <dbReference type="Proteomes" id="UP000199532"/>
    </source>
</evidence>